<reference evidence="1 2" key="1">
    <citation type="submission" date="2021-05" db="EMBL/GenBank/DDBJ databases">
        <title>Draft Genome Sequences of Clinical Respiratory Isolates of Mycobacterium goodii Recovered in Ireland.</title>
        <authorList>
            <person name="Flanagan P.R."/>
            <person name="Mok S."/>
            <person name="Roycroft E."/>
            <person name="Rogers T.R."/>
            <person name="Fitzgibbon M."/>
        </authorList>
    </citation>
    <scope>NUCLEOTIDE SEQUENCE [LARGE SCALE GENOMIC DNA]</scope>
    <source>
        <strain evidence="1 2">14IE55</strain>
    </source>
</reference>
<keyword evidence="2" id="KW-1185">Reference proteome</keyword>
<dbReference type="EMBL" id="JAHBOM010000049">
    <property type="protein sequence ID" value="MBU8827617.1"/>
    <property type="molecule type" value="Genomic_DNA"/>
</dbReference>
<accession>A0ABS6I1E1</accession>
<protein>
    <submittedName>
        <fullName evidence="1">Uncharacterized protein</fullName>
    </submittedName>
</protein>
<sequence length="172" mass="18533">MEAATTPTAASDEQQIRALYAQMPSVFDSWDGKRVADVTCAKFRDKALHVFDVMVPPMSTFGATEDLQAAGVDKLVANLAPKFSPAPEAEVRAFVAALVDGDNDAYTVAMRKVMKSGTSITVDKVENIVINGDTATANSTTTQKVFSKPLRRRRPTINWSARMASGRTAPPP</sequence>
<comment type="caution">
    <text evidence="1">The sequence shown here is derived from an EMBL/GenBank/DDBJ whole genome shotgun (WGS) entry which is preliminary data.</text>
</comment>
<feature type="non-terminal residue" evidence="1">
    <location>
        <position position="172"/>
    </location>
</feature>
<gene>
    <name evidence="1" type="ORF">KL859_32700</name>
</gene>
<evidence type="ECO:0000313" key="2">
    <source>
        <dbReference type="Proteomes" id="UP000696413"/>
    </source>
</evidence>
<proteinExistence type="predicted"/>
<dbReference type="RefSeq" id="WP_214396276.1">
    <property type="nucleotide sequence ID" value="NZ_JAHBOM010000049.1"/>
</dbReference>
<organism evidence="1 2">
    <name type="scientific">Mycolicibacterium goodii</name>
    <name type="common">Mycobacterium goodii</name>
    <dbReference type="NCBI Taxonomy" id="134601"/>
    <lineage>
        <taxon>Bacteria</taxon>
        <taxon>Bacillati</taxon>
        <taxon>Actinomycetota</taxon>
        <taxon>Actinomycetes</taxon>
        <taxon>Mycobacteriales</taxon>
        <taxon>Mycobacteriaceae</taxon>
        <taxon>Mycolicibacterium</taxon>
    </lineage>
</organism>
<evidence type="ECO:0000313" key="1">
    <source>
        <dbReference type="EMBL" id="MBU8827617.1"/>
    </source>
</evidence>
<dbReference type="Proteomes" id="UP000696413">
    <property type="component" value="Unassembled WGS sequence"/>
</dbReference>
<name>A0ABS6I1E1_MYCGD</name>